<accession>A0A1A0HA48</accession>
<comment type="caution">
    <text evidence="2">The sequence shown here is derived from an EMBL/GenBank/DDBJ whole genome shotgun (WGS) entry which is preliminary data.</text>
</comment>
<dbReference type="EMBL" id="LXTC01000004">
    <property type="protein sequence ID" value="OBA20752.1"/>
    <property type="molecule type" value="Genomic_DNA"/>
</dbReference>
<reference evidence="2 3" key="1">
    <citation type="submission" date="2016-05" db="EMBL/GenBank/DDBJ databases">
        <title>Comparative genomics of biotechnologically important yeasts.</title>
        <authorList>
            <consortium name="DOE Joint Genome Institute"/>
            <person name="Riley R."/>
            <person name="Haridas S."/>
            <person name="Wolfe K.H."/>
            <person name="Lopes M.R."/>
            <person name="Hittinger C.T."/>
            <person name="Goker M."/>
            <person name="Salamov A."/>
            <person name="Wisecaver J."/>
            <person name="Long T.M."/>
            <person name="Aerts A.L."/>
            <person name="Barry K."/>
            <person name="Choi C."/>
            <person name="Clum A."/>
            <person name="Coughlan A.Y."/>
            <person name="Deshpande S."/>
            <person name="Douglass A.P."/>
            <person name="Hanson S.J."/>
            <person name="Klenk H.-P."/>
            <person name="LaButti K."/>
            <person name="Lapidus A."/>
            <person name="Lindquist E."/>
            <person name="Lipzen A."/>
            <person name="Meier-kolthoff J.P."/>
            <person name="Ohm R.A."/>
            <person name="Otillar R.P."/>
            <person name="Pangilinan J."/>
            <person name="Peng Y."/>
            <person name="Rokas A."/>
            <person name="Rosa C.A."/>
            <person name="Scheuner C."/>
            <person name="Sibirny A.A."/>
            <person name="Slot J.C."/>
            <person name="Stielow J.B."/>
            <person name="Sun H."/>
            <person name="Kurtzman C.P."/>
            <person name="Blackwell M."/>
            <person name="Grigoriev I.V."/>
            <person name="Jeffries T.W."/>
        </authorList>
    </citation>
    <scope>NUCLEOTIDE SEQUENCE [LARGE SCALE GENOMIC DNA]</scope>
    <source>
        <strain evidence="2 3">NRRL YB-4993</strain>
    </source>
</reference>
<evidence type="ECO:0000256" key="1">
    <source>
        <dbReference type="SAM" id="Phobius"/>
    </source>
</evidence>
<evidence type="ECO:0000313" key="2">
    <source>
        <dbReference type="EMBL" id="OBA20752.1"/>
    </source>
</evidence>
<sequence>MAIQSRVIYVFTKPFVQQYKMTATFVSQAQILSLPNYLFYIGMKFISTFSVLAMTLSKLVLSFGFFYMVDNDDKEILIISMNKGKIIASNNPDALPVIFDEDGFEFNGSYLSYEDGEFSLQRAPDSDLKISADDRYPYLTYKDDYVFYYCDNKMVSQTDSCSGAQEARIVYFGW</sequence>
<gene>
    <name evidence="2" type="ORF">METBIDRAFT_205563</name>
</gene>
<keyword evidence="3" id="KW-1185">Reference proteome</keyword>
<protein>
    <submittedName>
        <fullName evidence="2">Uncharacterized protein</fullName>
    </submittedName>
</protein>
<name>A0A1A0HA48_9ASCO</name>
<dbReference type="Proteomes" id="UP000092555">
    <property type="component" value="Unassembled WGS sequence"/>
</dbReference>
<dbReference type="RefSeq" id="XP_018711274.1">
    <property type="nucleotide sequence ID" value="XM_018854973.1"/>
</dbReference>
<keyword evidence="1" id="KW-0812">Transmembrane</keyword>
<proteinExistence type="predicted"/>
<dbReference type="AlphaFoldDB" id="A0A1A0HA48"/>
<keyword evidence="1" id="KW-1133">Transmembrane helix</keyword>
<organism evidence="2 3">
    <name type="scientific">Metschnikowia bicuspidata var. bicuspidata NRRL YB-4993</name>
    <dbReference type="NCBI Taxonomy" id="869754"/>
    <lineage>
        <taxon>Eukaryota</taxon>
        <taxon>Fungi</taxon>
        <taxon>Dikarya</taxon>
        <taxon>Ascomycota</taxon>
        <taxon>Saccharomycotina</taxon>
        <taxon>Pichiomycetes</taxon>
        <taxon>Metschnikowiaceae</taxon>
        <taxon>Metschnikowia</taxon>
    </lineage>
</organism>
<keyword evidence="1" id="KW-0472">Membrane</keyword>
<feature type="transmembrane region" description="Helical" evidence="1">
    <location>
        <begin position="45"/>
        <end position="69"/>
    </location>
</feature>
<evidence type="ECO:0000313" key="3">
    <source>
        <dbReference type="Proteomes" id="UP000092555"/>
    </source>
</evidence>
<dbReference type="GeneID" id="30027949"/>